<evidence type="ECO:0000256" key="3">
    <source>
        <dbReference type="ARBA" id="ARBA00022840"/>
    </source>
</evidence>
<dbReference type="InterPro" id="IPR027417">
    <property type="entry name" value="P-loop_NTPase"/>
</dbReference>
<dbReference type="GO" id="GO:0005524">
    <property type="term" value="F:ATP binding"/>
    <property type="evidence" value="ECO:0007669"/>
    <property type="project" value="UniProtKB-KW"/>
</dbReference>
<proteinExistence type="predicted"/>
<evidence type="ECO:0000256" key="1">
    <source>
        <dbReference type="ARBA" id="ARBA00022705"/>
    </source>
</evidence>
<dbReference type="GO" id="GO:0005634">
    <property type="term" value="C:nucleus"/>
    <property type="evidence" value="ECO:0007669"/>
    <property type="project" value="TreeGrafter"/>
</dbReference>
<dbReference type="InterPro" id="IPR003593">
    <property type="entry name" value="AAA+_ATPase"/>
</dbReference>
<keyword evidence="2" id="KW-0547">Nucleotide-binding</keyword>
<sequence>MVCMHSIPWVEKYRPVQFKDIVLDEMNSRLLNNMIEQDMFPNILLYGPPGTGKTTTILNLISRYQIKHNDVNKGLVIHLNASDERGIDIIRNQIVQFVHSKALISNGLKIIILDEVDYITKASQQALKYLIQEYNQNVRFCLICNYISRLDTQLQNEFIHLKFNTLPRDKIIDFLSYINQEEKLNITMDTLHSIQQMFQSDIRSMINYMQSNSYTTIHIATLNVWENVYQSIQTGQLNIKEFIRLEHTYKLNARSIIHMFISYLMTHKVSLHTKDFIDFCEYNIRITTTNDTYLRNYFIEHITHYIKPINVTIVVS</sequence>
<dbReference type="GO" id="GO:0016887">
    <property type="term" value="F:ATP hydrolysis activity"/>
    <property type="evidence" value="ECO:0007669"/>
    <property type="project" value="InterPro"/>
</dbReference>
<dbReference type="CDD" id="cd00009">
    <property type="entry name" value="AAA"/>
    <property type="match status" value="1"/>
</dbReference>
<dbReference type="PANTHER" id="PTHR11669:SF20">
    <property type="entry name" value="REPLICATION FACTOR C SUBUNIT 4"/>
    <property type="match status" value="1"/>
</dbReference>
<dbReference type="AlphaFoldDB" id="A0A6C0JU79"/>
<dbReference type="GO" id="GO:0003689">
    <property type="term" value="F:DNA clamp loader activity"/>
    <property type="evidence" value="ECO:0007669"/>
    <property type="project" value="TreeGrafter"/>
</dbReference>
<dbReference type="EMBL" id="MN740707">
    <property type="protein sequence ID" value="QHU09302.1"/>
    <property type="molecule type" value="Genomic_DNA"/>
</dbReference>
<evidence type="ECO:0000256" key="2">
    <source>
        <dbReference type="ARBA" id="ARBA00022741"/>
    </source>
</evidence>
<dbReference type="InterPro" id="IPR050238">
    <property type="entry name" value="DNA_Rep/Repair_Clamp_Loader"/>
</dbReference>
<evidence type="ECO:0000313" key="5">
    <source>
        <dbReference type="EMBL" id="QHU09302.1"/>
    </source>
</evidence>
<dbReference type="GO" id="GO:0005663">
    <property type="term" value="C:DNA replication factor C complex"/>
    <property type="evidence" value="ECO:0007669"/>
    <property type="project" value="TreeGrafter"/>
</dbReference>
<dbReference type="SMART" id="SM00382">
    <property type="entry name" value="AAA"/>
    <property type="match status" value="1"/>
</dbReference>
<dbReference type="Pfam" id="PF00004">
    <property type="entry name" value="AAA"/>
    <property type="match status" value="1"/>
</dbReference>
<reference evidence="5" key="1">
    <citation type="journal article" date="2020" name="Nature">
        <title>Giant virus diversity and host interactions through global metagenomics.</title>
        <authorList>
            <person name="Schulz F."/>
            <person name="Roux S."/>
            <person name="Paez-Espino D."/>
            <person name="Jungbluth S."/>
            <person name="Walsh D.A."/>
            <person name="Denef V.J."/>
            <person name="McMahon K.D."/>
            <person name="Konstantinidis K.T."/>
            <person name="Eloe-Fadrosh E.A."/>
            <person name="Kyrpides N.C."/>
            <person name="Woyke T."/>
        </authorList>
    </citation>
    <scope>NUCLEOTIDE SEQUENCE</scope>
    <source>
        <strain evidence="5">GVMAG-S-1074260-58</strain>
    </source>
</reference>
<dbReference type="InterPro" id="IPR003959">
    <property type="entry name" value="ATPase_AAA_core"/>
</dbReference>
<accession>A0A6C0JU79</accession>
<dbReference type="Gene3D" id="1.10.8.60">
    <property type="match status" value="1"/>
</dbReference>
<keyword evidence="3" id="KW-0067">ATP-binding</keyword>
<keyword evidence="1" id="KW-0235">DNA replication</keyword>
<dbReference type="PANTHER" id="PTHR11669">
    <property type="entry name" value="REPLICATION FACTOR C / DNA POLYMERASE III GAMMA-TAU SUBUNIT"/>
    <property type="match status" value="1"/>
</dbReference>
<protein>
    <recommendedName>
        <fullName evidence="4">AAA+ ATPase domain-containing protein</fullName>
    </recommendedName>
</protein>
<dbReference type="SUPFAM" id="SSF52540">
    <property type="entry name" value="P-loop containing nucleoside triphosphate hydrolases"/>
    <property type="match status" value="1"/>
</dbReference>
<dbReference type="GO" id="GO:0006281">
    <property type="term" value="P:DNA repair"/>
    <property type="evidence" value="ECO:0007669"/>
    <property type="project" value="TreeGrafter"/>
</dbReference>
<dbReference type="GO" id="GO:0006261">
    <property type="term" value="P:DNA-templated DNA replication"/>
    <property type="evidence" value="ECO:0007669"/>
    <property type="project" value="TreeGrafter"/>
</dbReference>
<feature type="domain" description="AAA+ ATPase" evidence="4">
    <location>
        <begin position="39"/>
        <end position="160"/>
    </location>
</feature>
<dbReference type="Gene3D" id="3.40.50.300">
    <property type="entry name" value="P-loop containing nucleotide triphosphate hydrolases"/>
    <property type="match status" value="1"/>
</dbReference>
<name>A0A6C0JU79_9ZZZZ</name>
<organism evidence="5">
    <name type="scientific">viral metagenome</name>
    <dbReference type="NCBI Taxonomy" id="1070528"/>
    <lineage>
        <taxon>unclassified sequences</taxon>
        <taxon>metagenomes</taxon>
        <taxon>organismal metagenomes</taxon>
    </lineage>
</organism>
<evidence type="ECO:0000259" key="4">
    <source>
        <dbReference type="SMART" id="SM00382"/>
    </source>
</evidence>